<name>A0A4U5NY43_STECR</name>
<accession>A0A4U5NY43</accession>
<proteinExistence type="predicted"/>
<reference evidence="2 3" key="2">
    <citation type="journal article" date="2019" name="G3 (Bethesda)">
        <title>Hybrid Assembly of the Genome of the Entomopathogenic Nematode Steinernema carpocapsae Identifies the X-Chromosome.</title>
        <authorList>
            <person name="Serra L."/>
            <person name="Macchietto M."/>
            <person name="Macias-Munoz A."/>
            <person name="McGill C.J."/>
            <person name="Rodriguez I.M."/>
            <person name="Rodriguez B."/>
            <person name="Murad R."/>
            <person name="Mortazavi A."/>
        </authorList>
    </citation>
    <scope>NUCLEOTIDE SEQUENCE [LARGE SCALE GENOMIC DNA]</scope>
    <source>
        <strain evidence="2 3">ALL</strain>
    </source>
</reference>
<comment type="caution">
    <text evidence="2">The sequence shown here is derived from an EMBL/GenBank/DDBJ whole genome shotgun (WGS) entry which is preliminary data.</text>
</comment>
<dbReference type="Proteomes" id="UP000298663">
    <property type="component" value="Unassembled WGS sequence"/>
</dbReference>
<evidence type="ECO:0000313" key="3">
    <source>
        <dbReference type="Proteomes" id="UP000298663"/>
    </source>
</evidence>
<sequence>MDSHVIRFFFYTAVALISAARLEASAEESPRVRCIHAWVNSRPEDNAATTEFFPEDRLSRFFENETLPPNLSKKGEIMNLPFYESTRNFCLYFKAADDESEKPMRSNDVHSAFLDLKQNKNASTLSDMDFAYDFVQFYAVIDSICPANETVGIGYIQRIYYNSTSVNERFRQYVKVRWICCRECPLTIDEIELKMLTQMIPFNYKPKKSDYIGPSDKIGLRKRSVSPCVNIYGEIMEIAVPHYSTPVCPMYAVFDPISPGYEFDHEASTTKNLLVKMSDICLMVDNNTDSSECYWRFESLEKPIEMLCCCRSELEEELRKCSRQLRNRVDVSRCFVQHVQPFKRWGAEIDLAGDFKSQGMDIQSPNASQFWKWMNTATASLPETQGICVFRWEIE</sequence>
<dbReference type="AlphaFoldDB" id="A0A4U5NY43"/>
<reference evidence="2 3" key="1">
    <citation type="journal article" date="2015" name="Genome Biol.">
        <title>Comparative genomics of Steinernema reveals deeply conserved gene regulatory networks.</title>
        <authorList>
            <person name="Dillman A.R."/>
            <person name="Macchietto M."/>
            <person name="Porter C.F."/>
            <person name="Rogers A."/>
            <person name="Williams B."/>
            <person name="Antoshechkin I."/>
            <person name="Lee M.M."/>
            <person name="Goodwin Z."/>
            <person name="Lu X."/>
            <person name="Lewis E.E."/>
            <person name="Goodrich-Blair H."/>
            <person name="Stock S.P."/>
            <person name="Adams B.J."/>
            <person name="Sternberg P.W."/>
            <person name="Mortazavi A."/>
        </authorList>
    </citation>
    <scope>NUCLEOTIDE SEQUENCE [LARGE SCALE GENOMIC DNA]</scope>
    <source>
        <strain evidence="2 3">ALL</strain>
    </source>
</reference>
<feature type="signal peptide" evidence="1">
    <location>
        <begin position="1"/>
        <end position="19"/>
    </location>
</feature>
<evidence type="ECO:0008006" key="4">
    <source>
        <dbReference type="Google" id="ProtNLM"/>
    </source>
</evidence>
<keyword evidence="1" id="KW-0732">Signal</keyword>
<dbReference type="EMBL" id="AZBU02000003">
    <property type="protein sequence ID" value="TKR88214.1"/>
    <property type="molecule type" value="Genomic_DNA"/>
</dbReference>
<protein>
    <recommendedName>
        <fullName evidence="4">AMOP domain-containing protein</fullName>
    </recommendedName>
</protein>
<feature type="chain" id="PRO_5020726391" description="AMOP domain-containing protein" evidence="1">
    <location>
        <begin position="20"/>
        <end position="395"/>
    </location>
</feature>
<evidence type="ECO:0000313" key="2">
    <source>
        <dbReference type="EMBL" id="TKR88214.1"/>
    </source>
</evidence>
<organism evidence="2 3">
    <name type="scientific">Steinernema carpocapsae</name>
    <name type="common">Entomopathogenic nematode</name>
    <dbReference type="NCBI Taxonomy" id="34508"/>
    <lineage>
        <taxon>Eukaryota</taxon>
        <taxon>Metazoa</taxon>
        <taxon>Ecdysozoa</taxon>
        <taxon>Nematoda</taxon>
        <taxon>Chromadorea</taxon>
        <taxon>Rhabditida</taxon>
        <taxon>Tylenchina</taxon>
        <taxon>Panagrolaimomorpha</taxon>
        <taxon>Strongyloidoidea</taxon>
        <taxon>Steinernematidae</taxon>
        <taxon>Steinernema</taxon>
    </lineage>
</organism>
<gene>
    <name evidence="2" type="ORF">L596_012494</name>
</gene>
<keyword evidence="3" id="KW-1185">Reference proteome</keyword>
<evidence type="ECO:0000256" key="1">
    <source>
        <dbReference type="SAM" id="SignalP"/>
    </source>
</evidence>